<keyword evidence="8" id="KW-1185">Reference proteome</keyword>
<dbReference type="Pfam" id="PF26141">
    <property type="entry name" value="PMEL_NMB_N"/>
    <property type="match status" value="2"/>
</dbReference>
<organism evidence="7 8">
    <name type="scientific">Bambusicola thoracicus</name>
    <name type="common">Chinese bamboo-partridge</name>
    <name type="synonym">Perdix thoracica</name>
    <dbReference type="NCBI Taxonomy" id="9083"/>
    <lineage>
        <taxon>Eukaryota</taxon>
        <taxon>Metazoa</taxon>
        <taxon>Chordata</taxon>
        <taxon>Craniata</taxon>
        <taxon>Vertebrata</taxon>
        <taxon>Euteleostomi</taxon>
        <taxon>Archelosauria</taxon>
        <taxon>Archosauria</taxon>
        <taxon>Dinosauria</taxon>
        <taxon>Saurischia</taxon>
        <taxon>Theropoda</taxon>
        <taxon>Coelurosauria</taxon>
        <taxon>Aves</taxon>
        <taxon>Neognathae</taxon>
        <taxon>Galloanserae</taxon>
        <taxon>Galliformes</taxon>
        <taxon>Phasianidae</taxon>
        <taxon>Perdicinae</taxon>
        <taxon>Bambusicola</taxon>
    </lineage>
</organism>
<evidence type="ECO:0000313" key="7">
    <source>
        <dbReference type="EMBL" id="POI20768.1"/>
    </source>
</evidence>
<dbReference type="OrthoDB" id="9939762at2759"/>
<dbReference type="CDD" id="cd00146">
    <property type="entry name" value="PKD"/>
    <property type="match status" value="1"/>
</dbReference>
<dbReference type="FunFam" id="2.60.40.10:FF:001512">
    <property type="entry name" value="Premelanosome protein a"/>
    <property type="match status" value="1"/>
</dbReference>
<dbReference type="PANTHER" id="PTHR11861:SF1">
    <property type="entry name" value="MELANOCYTE PROTEIN PMEL"/>
    <property type="match status" value="1"/>
</dbReference>
<keyword evidence="2" id="KW-0325">Glycoprotein</keyword>
<feature type="signal peptide" evidence="5">
    <location>
        <begin position="1"/>
        <end position="19"/>
    </location>
</feature>
<feature type="domain" description="PKD" evidence="6">
    <location>
        <begin position="240"/>
        <end position="277"/>
    </location>
</feature>
<protein>
    <recommendedName>
        <fullName evidence="6">PKD domain-containing protein</fullName>
    </recommendedName>
</protein>
<feature type="compositionally biased region" description="Low complexity" evidence="4">
    <location>
        <begin position="313"/>
        <end position="352"/>
    </location>
</feature>
<evidence type="ECO:0000256" key="1">
    <source>
        <dbReference type="ARBA" id="ARBA00022729"/>
    </source>
</evidence>
<evidence type="ECO:0000256" key="5">
    <source>
        <dbReference type="SAM" id="SignalP"/>
    </source>
</evidence>
<proteinExistence type="inferred from homology"/>
<dbReference type="GO" id="GO:0005886">
    <property type="term" value="C:plasma membrane"/>
    <property type="evidence" value="ECO:0007669"/>
    <property type="project" value="TreeGrafter"/>
</dbReference>
<feature type="region of interest" description="Disordered" evidence="4">
    <location>
        <begin position="292"/>
        <end position="369"/>
    </location>
</feature>
<dbReference type="Gene3D" id="2.60.40.10">
    <property type="entry name" value="Immunoglobulins"/>
    <property type="match status" value="1"/>
</dbReference>
<name>A0A2P4S9H8_BAMTH</name>
<dbReference type="PANTHER" id="PTHR11861">
    <property type="entry name" value="MELANOCYTE PROTEIN PMEL 17-RELATED"/>
    <property type="match status" value="1"/>
</dbReference>
<dbReference type="InterPro" id="IPR035986">
    <property type="entry name" value="PKD_dom_sf"/>
</dbReference>
<dbReference type="SUPFAM" id="SSF49299">
    <property type="entry name" value="PKD domain"/>
    <property type="match status" value="1"/>
</dbReference>
<keyword evidence="1 5" id="KW-0732">Signal</keyword>
<accession>A0A2P4S9H8</accession>
<dbReference type="Proteomes" id="UP000237246">
    <property type="component" value="Unassembled WGS sequence"/>
</dbReference>
<evidence type="ECO:0000313" key="8">
    <source>
        <dbReference type="Proteomes" id="UP000237246"/>
    </source>
</evidence>
<dbReference type="SMART" id="SM00089">
    <property type="entry name" value="PKD"/>
    <property type="match status" value="1"/>
</dbReference>
<feature type="chain" id="PRO_5015138260" description="PKD domain-containing protein" evidence="5">
    <location>
        <begin position="20"/>
        <end position="447"/>
    </location>
</feature>
<feature type="region of interest" description="Disordered" evidence="4">
    <location>
        <begin position="381"/>
        <end position="407"/>
    </location>
</feature>
<dbReference type="AlphaFoldDB" id="A0A2P4S9H8"/>
<dbReference type="Pfam" id="PF00801">
    <property type="entry name" value="PKD"/>
    <property type="match status" value="1"/>
</dbReference>
<comment type="caution">
    <text evidence="7">The sequence shown here is derived from an EMBL/GenBank/DDBJ whole genome shotgun (WGS) entry which is preliminary data.</text>
</comment>
<dbReference type="InterPro" id="IPR059017">
    <property type="entry name" value="PMEL_NMB_N"/>
</dbReference>
<dbReference type="InterPro" id="IPR013783">
    <property type="entry name" value="Ig-like_fold"/>
</dbReference>
<reference evidence="7 8" key="1">
    <citation type="submission" date="2018-01" db="EMBL/GenBank/DDBJ databases">
        <title>Comparison of the Chinese Bamboo Partridge and Red Junglefowl genome sequences highlights the importance of demography in genome evolution.</title>
        <authorList>
            <person name="Tiley G.P."/>
            <person name="Kimball R.T."/>
            <person name="Braun E.L."/>
            <person name="Burleigh J.G."/>
        </authorList>
    </citation>
    <scope>NUCLEOTIDE SEQUENCE [LARGE SCALE GENOMIC DNA]</scope>
    <source>
        <strain evidence="7">RTK389</strain>
        <tissue evidence="7">Blood</tissue>
    </source>
</reference>
<comment type="similarity">
    <text evidence="3">Belongs to the PMEL/NMB family.</text>
</comment>
<dbReference type="InterPro" id="IPR045219">
    <property type="entry name" value="PKAT"/>
</dbReference>
<evidence type="ECO:0000259" key="6">
    <source>
        <dbReference type="PROSITE" id="PS50093"/>
    </source>
</evidence>
<dbReference type="InterPro" id="IPR022409">
    <property type="entry name" value="PKD/Chitinase_dom"/>
</dbReference>
<dbReference type="EMBL" id="PPHD01078337">
    <property type="protein sequence ID" value="POI20768.1"/>
    <property type="molecule type" value="Genomic_DNA"/>
</dbReference>
<dbReference type="PROSITE" id="PS50093">
    <property type="entry name" value="PKD"/>
    <property type="match status" value="1"/>
</dbReference>
<feature type="compositionally biased region" description="Low complexity" evidence="4">
    <location>
        <begin position="292"/>
        <end position="302"/>
    </location>
</feature>
<evidence type="ECO:0000256" key="3">
    <source>
        <dbReference type="ARBA" id="ARBA00025776"/>
    </source>
</evidence>
<dbReference type="GO" id="GO:0032438">
    <property type="term" value="P:melanosome organization"/>
    <property type="evidence" value="ECO:0007669"/>
    <property type="project" value="TreeGrafter"/>
</dbReference>
<evidence type="ECO:0000256" key="4">
    <source>
        <dbReference type="SAM" id="MobiDB-lite"/>
    </source>
</evidence>
<dbReference type="GO" id="GO:0042470">
    <property type="term" value="C:melanosome"/>
    <property type="evidence" value="ECO:0007669"/>
    <property type="project" value="TreeGrafter"/>
</dbReference>
<feature type="non-terminal residue" evidence="7">
    <location>
        <position position="447"/>
    </location>
</feature>
<evidence type="ECO:0000256" key="2">
    <source>
        <dbReference type="ARBA" id="ARBA00023180"/>
    </source>
</evidence>
<dbReference type="InterPro" id="IPR000601">
    <property type="entry name" value="PKD_dom"/>
</dbReference>
<sequence>MRLHGAIVLLAALLALATAQQRGDVTFDISNDAPTLAGARATFSIALRFPSTQTALPDGRVVWSQNCTVNGTRMLQGDPVYPEQLAEGSDGVFPDGQPFPRSAWGKRGRFVYVWWTWGEDGSVLRSRRCWAVPVPDRGVPAGRYWQVVDGAASQLTVGTDGVALGSYTMEVVVYHYRGRQKFIPIGHASTQFSITDQVPIAVDVTQLEVAAGDGGRFVRNHPVAFNVRLHDPSRYLRDADISYSWDFGDQSGTLISRSPTVTHTYLQAGSFAARLVLQAAIPLSSCGTSAPPVVDPTTGPVPSLGPTATQPVGPTGSGTAAAPGTPTGSGTAAAPGTTAAPEASGAPAEPTGVSVAVPSDSAATEPLPDPVLSTAVAGAAAGTDPTADPLPPTSVSSDGDAPGTVAPTAVEGSVAAEGIESVAIVQVVPAAPEGSGNSVELTVTCEG</sequence>
<gene>
    <name evidence="7" type="ORF">CIB84_015485</name>
</gene>